<keyword evidence="3" id="KW-0812">Transmembrane</keyword>
<protein>
    <submittedName>
        <fullName evidence="4">Uncharacterized protein</fullName>
    </submittedName>
</protein>
<evidence type="ECO:0000313" key="4">
    <source>
        <dbReference type="EMBL" id="ERM97382.1"/>
    </source>
</evidence>
<dbReference type="OMA" id="GPPINMS"/>
<accession>W1NNL0</accession>
<feature type="transmembrane region" description="Helical" evidence="3">
    <location>
        <begin position="37"/>
        <end position="59"/>
    </location>
</feature>
<reference evidence="4" key="1">
    <citation type="submission" date="2013-08" db="EMBL/GenBank/DDBJ databases">
        <authorList>
            <person name="Albert V.A."/>
            <person name="Barbazuk W.B."/>
            <person name="Chamala S."/>
            <person name="Chanderbali A.S."/>
            <person name="dePamphilis C.W."/>
            <person name="Der J.P."/>
            <person name="Estill J.C."/>
            <person name="Leebens-Mack J."/>
            <person name="Ma H."/>
            <person name="Palmer J.D."/>
            <person name="Rounsley S."/>
            <person name="Sankoff D."/>
            <person name="Schuster S.C."/>
            <person name="Soltis D.E."/>
            <person name="Soltis P.S."/>
            <person name="Wessler S.R."/>
            <person name="Wing R.A."/>
        </authorList>
    </citation>
    <scope>NUCLEOTIDE SEQUENCE</scope>
    <source>
        <tissue evidence="4">Leaf</tissue>
    </source>
</reference>
<dbReference type="GO" id="GO:0005886">
    <property type="term" value="C:plasma membrane"/>
    <property type="evidence" value="ECO:0000318"/>
    <property type="project" value="GO_Central"/>
</dbReference>
<evidence type="ECO:0000313" key="5">
    <source>
        <dbReference type="Proteomes" id="UP000017836"/>
    </source>
</evidence>
<dbReference type="Gramene" id="ERM97382">
    <property type="protein sequence ID" value="ERM97382"/>
    <property type="gene ID" value="AMTR_s00127p00039720"/>
</dbReference>
<dbReference type="EMBL" id="KI396482">
    <property type="protein sequence ID" value="ERM97382.1"/>
    <property type="molecule type" value="Genomic_DNA"/>
</dbReference>
<comment type="subcellular location">
    <subcellularLocation>
        <location evidence="1">Membrane</location>
    </subcellularLocation>
</comment>
<dbReference type="eggNOG" id="ENOG502S1Q8">
    <property type="taxonomic scope" value="Eukaryota"/>
</dbReference>
<dbReference type="GO" id="GO:0005794">
    <property type="term" value="C:Golgi apparatus"/>
    <property type="evidence" value="ECO:0000318"/>
    <property type="project" value="GO_Central"/>
</dbReference>
<sequence>MSPGLVVGTIGGLLLAHAAFSTIQYRSVLKITEDEFIGPPANVLFELLIGFALCFWASLTVPGRFISILLDSEENSISSFVEDTRVYFQIGLQSLAEERGGVKLFSLNEVCGDMVEEVE</sequence>
<keyword evidence="2 3" id="KW-0472">Membrane</keyword>
<proteinExistence type="predicted"/>
<dbReference type="GO" id="GO:0005769">
    <property type="term" value="C:early endosome"/>
    <property type="evidence" value="ECO:0000318"/>
    <property type="project" value="GO_Central"/>
</dbReference>
<evidence type="ECO:0000256" key="1">
    <source>
        <dbReference type="ARBA" id="ARBA00004370"/>
    </source>
</evidence>
<keyword evidence="5" id="KW-1185">Reference proteome</keyword>
<keyword evidence="3" id="KW-1133">Transmembrane helix</keyword>
<evidence type="ECO:0000256" key="2">
    <source>
        <dbReference type="ARBA" id="ARBA00023136"/>
    </source>
</evidence>
<dbReference type="HOGENOM" id="CLU_2064667_0_0_1"/>
<name>W1NNL0_AMBTC</name>
<dbReference type="AlphaFoldDB" id="W1NNL0"/>
<evidence type="ECO:0000256" key="3">
    <source>
        <dbReference type="SAM" id="Phobius"/>
    </source>
</evidence>
<dbReference type="PANTHER" id="PTHR21181">
    <property type="match status" value="1"/>
</dbReference>
<dbReference type="PANTHER" id="PTHR21181:SF7">
    <property type="entry name" value="ER MEMBRANE PROTEIN COMPLEX SUBUNIT 5"/>
    <property type="match status" value="1"/>
</dbReference>
<dbReference type="GO" id="GO:0022890">
    <property type="term" value="F:inorganic cation transmembrane transporter activity"/>
    <property type="evidence" value="ECO:0000318"/>
    <property type="project" value="GO_Central"/>
</dbReference>
<dbReference type="STRING" id="13333.W1NNL0"/>
<gene>
    <name evidence="4" type="ORF">AMTR_s00127p00039720</name>
</gene>
<dbReference type="GO" id="GO:0072546">
    <property type="term" value="C:EMC complex"/>
    <property type="evidence" value="ECO:0000318"/>
    <property type="project" value="GO_Central"/>
</dbReference>
<organism evidence="4 5">
    <name type="scientific">Amborella trichopoda</name>
    <dbReference type="NCBI Taxonomy" id="13333"/>
    <lineage>
        <taxon>Eukaryota</taxon>
        <taxon>Viridiplantae</taxon>
        <taxon>Streptophyta</taxon>
        <taxon>Embryophyta</taxon>
        <taxon>Tracheophyta</taxon>
        <taxon>Spermatophyta</taxon>
        <taxon>Magnoliopsida</taxon>
        <taxon>Amborellales</taxon>
        <taxon>Amborellaceae</taxon>
        <taxon>Amborella</taxon>
    </lineage>
</organism>
<dbReference type="Proteomes" id="UP000017836">
    <property type="component" value="Unassembled WGS sequence"/>
</dbReference>